<keyword evidence="1" id="KW-0812">Transmembrane</keyword>
<keyword evidence="3" id="KW-1185">Reference proteome</keyword>
<evidence type="ECO:0008006" key="4">
    <source>
        <dbReference type="Google" id="ProtNLM"/>
    </source>
</evidence>
<feature type="transmembrane region" description="Helical" evidence="1">
    <location>
        <begin position="89"/>
        <end position="115"/>
    </location>
</feature>
<keyword evidence="1" id="KW-0472">Membrane</keyword>
<reference evidence="2 3" key="1">
    <citation type="submission" date="2024-03" db="EMBL/GenBank/DDBJ databases">
        <title>Actinomycetospora sp. OC33-EN06, a novel actinomycete isolated from wild orchid (Aerides multiflora).</title>
        <authorList>
            <person name="Suriyachadkun C."/>
        </authorList>
    </citation>
    <scope>NUCLEOTIDE SEQUENCE [LARGE SCALE GENOMIC DNA]</scope>
    <source>
        <strain evidence="2 3">OC33-EN06</strain>
    </source>
</reference>
<proteinExistence type="predicted"/>
<keyword evidence="1" id="KW-1133">Transmembrane helix</keyword>
<gene>
    <name evidence="2" type="ORF">WCD41_22810</name>
</gene>
<dbReference type="EMBL" id="JBBEGL010000006">
    <property type="protein sequence ID" value="MEJ2889309.1"/>
    <property type="molecule type" value="Genomic_DNA"/>
</dbReference>
<organism evidence="2 3">
    <name type="scientific">Actinomycetospora aeridis</name>
    <dbReference type="NCBI Taxonomy" id="3129231"/>
    <lineage>
        <taxon>Bacteria</taxon>
        <taxon>Bacillati</taxon>
        <taxon>Actinomycetota</taxon>
        <taxon>Actinomycetes</taxon>
        <taxon>Pseudonocardiales</taxon>
        <taxon>Pseudonocardiaceae</taxon>
        <taxon>Actinomycetospora</taxon>
    </lineage>
</organism>
<evidence type="ECO:0000256" key="1">
    <source>
        <dbReference type="SAM" id="Phobius"/>
    </source>
</evidence>
<name>A0ABU8NA68_9PSEU</name>
<dbReference type="RefSeq" id="WP_337716737.1">
    <property type="nucleotide sequence ID" value="NZ_JBBEGL010000006.1"/>
</dbReference>
<evidence type="ECO:0000313" key="2">
    <source>
        <dbReference type="EMBL" id="MEJ2889309.1"/>
    </source>
</evidence>
<evidence type="ECO:0000313" key="3">
    <source>
        <dbReference type="Proteomes" id="UP001370100"/>
    </source>
</evidence>
<sequence length="138" mass="14545">MRTTVTWRYALLGVGFLVLAGVRAAQGAPVWAAVFALAAAANVWLALRDDRGPRAPATPVAATADEVARELARCRTAQRQWRVLGVAGLLLAGGLLLVEPPLAVIAAAATLVAVFRARRVRTYAEGLPVRLGDEVTHA</sequence>
<dbReference type="Proteomes" id="UP001370100">
    <property type="component" value="Unassembled WGS sequence"/>
</dbReference>
<comment type="caution">
    <text evidence="2">The sequence shown here is derived from an EMBL/GenBank/DDBJ whole genome shotgun (WGS) entry which is preliminary data.</text>
</comment>
<protein>
    <recommendedName>
        <fullName evidence="4">Transmembrane protein PGPGW</fullName>
    </recommendedName>
</protein>
<accession>A0ABU8NA68</accession>